<keyword evidence="4" id="KW-1185">Reference proteome</keyword>
<dbReference type="PANTHER" id="PTHR12741:SF102">
    <property type="entry name" value="CALLOSE SYNTHASE 11"/>
    <property type="match status" value="1"/>
</dbReference>
<dbReference type="GO" id="GO:0003843">
    <property type="term" value="F:1,3-beta-D-glucan synthase activity"/>
    <property type="evidence" value="ECO:0007669"/>
    <property type="project" value="InterPro"/>
</dbReference>
<keyword evidence="1" id="KW-0472">Membrane</keyword>
<dbReference type="PANTHER" id="PTHR12741">
    <property type="entry name" value="LYST-INTERACTING PROTEIN LIP5 DOPAMINE RESPONSIVE PROTEIN DRG-1"/>
    <property type="match status" value="1"/>
</dbReference>
<dbReference type="EMBL" id="VEPZ02000993">
    <property type="protein sequence ID" value="KAE8704376.1"/>
    <property type="molecule type" value="Genomic_DNA"/>
</dbReference>
<reference evidence="3" key="1">
    <citation type="submission" date="2019-09" db="EMBL/GenBank/DDBJ databases">
        <title>Draft genome information of white flower Hibiscus syriacus.</title>
        <authorList>
            <person name="Kim Y.-M."/>
        </authorList>
    </citation>
    <scope>NUCLEOTIDE SEQUENCE [LARGE SCALE GENOMIC DNA]</scope>
    <source>
        <strain evidence="3">YM2019G1</strain>
    </source>
</reference>
<name>A0A6A3AJU9_HIBSY</name>
<dbReference type="GO" id="GO:0005886">
    <property type="term" value="C:plasma membrane"/>
    <property type="evidence" value="ECO:0007669"/>
    <property type="project" value="TreeGrafter"/>
</dbReference>
<feature type="transmembrane region" description="Helical" evidence="1">
    <location>
        <begin position="103"/>
        <end position="125"/>
    </location>
</feature>
<evidence type="ECO:0000313" key="4">
    <source>
        <dbReference type="Proteomes" id="UP000436088"/>
    </source>
</evidence>
<dbReference type="InterPro" id="IPR003440">
    <property type="entry name" value="Glyco_trans_48_dom"/>
</dbReference>
<dbReference type="Proteomes" id="UP000436088">
    <property type="component" value="Unassembled WGS sequence"/>
</dbReference>
<keyword evidence="1" id="KW-0812">Transmembrane</keyword>
<accession>A0A6A3AJU9</accession>
<evidence type="ECO:0000256" key="1">
    <source>
        <dbReference type="SAM" id="Phobius"/>
    </source>
</evidence>
<evidence type="ECO:0000313" key="3">
    <source>
        <dbReference type="EMBL" id="KAE8704376.1"/>
    </source>
</evidence>
<organism evidence="3 4">
    <name type="scientific">Hibiscus syriacus</name>
    <name type="common">Rose of Sharon</name>
    <dbReference type="NCBI Taxonomy" id="106335"/>
    <lineage>
        <taxon>Eukaryota</taxon>
        <taxon>Viridiplantae</taxon>
        <taxon>Streptophyta</taxon>
        <taxon>Embryophyta</taxon>
        <taxon>Tracheophyta</taxon>
        <taxon>Spermatophyta</taxon>
        <taxon>Magnoliopsida</taxon>
        <taxon>eudicotyledons</taxon>
        <taxon>Gunneridae</taxon>
        <taxon>Pentapetalae</taxon>
        <taxon>rosids</taxon>
        <taxon>malvids</taxon>
        <taxon>Malvales</taxon>
        <taxon>Malvaceae</taxon>
        <taxon>Malvoideae</taxon>
        <taxon>Hibiscus</taxon>
    </lineage>
</organism>
<protein>
    <recommendedName>
        <fullName evidence="2">Glycosyl transferase 48 domain-containing protein</fullName>
    </recommendedName>
</protein>
<feature type="domain" description="Glycosyl transferase 48" evidence="2">
    <location>
        <begin position="1"/>
        <end position="79"/>
    </location>
</feature>
<comment type="caution">
    <text evidence="3">The sequence shown here is derived from an EMBL/GenBank/DDBJ whole genome shotgun (WGS) entry which is preliminary data.</text>
</comment>
<dbReference type="GO" id="GO:0000148">
    <property type="term" value="C:1,3-beta-D-glucan synthase complex"/>
    <property type="evidence" value="ECO:0007669"/>
    <property type="project" value="InterPro"/>
</dbReference>
<dbReference type="Pfam" id="PF02364">
    <property type="entry name" value="Glucan_synthase"/>
    <property type="match status" value="1"/>
</dbReference>
<keyword evidence="1" id="KW-1133">Transmembrane helix</keyword>
<sequence length="393" mass="44564">MTISSWFLVVSWIMSPFVFNPSGFDWLKTVYDFDDFMNWIWCKGGALAEANKSWEIRWYEEQEHLRTTGLWGKLLEIILDLRFFFFQYGIVYQLGNANHSTNVGVYLLSWIYMIVTVGIYVVIAYSQDKYAAKQHIYYRVVQLVIVIQWSNRVPVRSFPRGHNAVCCYCGGGFVQELDKMVHVGPTDFYGDEDRGGRFGFLDAFSVFMRQRLVNRNFNHNIRGRAESVPEHDVALGPMLIFGGQIPFRLSGVGGVEALFNGAPGIGLTRGYSEDYFLGPAVEDLFEQLSANDRRGPPPASQTSIDINLNRRLKPDGCHAITCIIQIASSHGWSSTTLAPFVNKNCHRKGRVAAAVIAQMVKVELLPTEGRVDEIHGATPIYRIYFRTRVTDVT</sequence>
<dbReference type="GO" id="GO:0006075">
    <property type="term" value="P:(1-&gt;3)-beta-D-glucan biosynthetic process"/>
    <property type="evidence" value="ECO:0007669"/>
    <property type="project" value="InterPro"/>
</dbReference>
<proteinExistence type="predicted"/>
<gene>
    <name evidence="3" type="ORF">F3Y22_tig00110457pilonHSYRG00028</name>
</gene>
<evidence type="ECO:0000259" key="2">
    <source>
        <dbReference type="Pfam" id="PF02364"/>
    </source>
</evidence>
<dbReference type="AlphaFoldDB" id="A0A6A3AJU9"/>
<feature type="transmembrane region" description="Helical" evidence="1">
    <location>
        <begin position="6"/>
        <end position="27"/>
    </location>
</feature>